<evidence type="ECO:0000256" key="5">
    <source>
        <dbReference type="PROSITE-ProRule" id="PRU00176"/>
    </source>
</evidence>
<evidence type="ECO:0000313" key="8">
    <source>
        <dbReference type="EMBL" id="VDD76292.1"/>
    </source>
</evidence>
<evidence type="ECO:0000256" key="6">
    <source>
        <dbReference type="SAM" id="MobiDB-lite"/>
    </source>
</evidence>
<gene>
    <name evidence="8" type="ORF">MCOS_LOCUS2295</name>
</gene>
<dbReference type="PANTHER" id="PTHR21245">
    <property type="entry name" value="HETEROGENEOUS NUCLEAR RIBONUCLEOPROTEIN"/>
    <property type="match status" value="1"/>
</dbReference>
<dbReference type="Pfam" id="PF00076">
    <property type="entry name" value="RRM_1"/>
    <property type="match status" value="3"/>
</dbReference>
<sequence length="997" mass="108903">MSCCDVNQLGGGLHSLQLNSANSSSGGHYYRVRNLSMNLDTALSESIVGRQDNQNAAALSAEEGIAKLLSRTNYSISRENGQRRYGPPPNWKGDTPPRGCEVFVGKIPRDCFEDELIPIFEKIGPIFMFRLMMEFNGHNRGYGFCVFTNREDAKRAVEELNNYEIRKGKTIGVCLSVDNCRLFVGGIPKNKTKEEIFVEMQKVTEGVKDVICYPSVADKTKNRGFAFVEYESHKAAAMARRKLIPGRIQPWGQQIAVDWAEPEREVNEEIMSKVKILYVRNLMLSTTEDQLRAQFLEVAGAGDQAIERVKKISDYAFIHFKDREVAQICLDKLNGTIIDGSIVEVTWAKPADKGEPARSQAARSGKQLMDWNINADFTNATNYFLDPATALLTGYNPLMLPGSGCTRNSSSRIGRRNAAGGRSAAAQRERKHPVEIMEDFCQRNGLESPVYTALPVDIVDYSSGGKIQLFIGQVSELFLPREIEDALKICGLKHDQQVKLSPSERLFMFALKINRQPQLQVIIPSLRLHYLTPRYYGTAEEAKVGAAETAVYNLHYNQLQMAMTEYPCTSGLGSDEEYSGVESTLRTGQSTPLAPRSRRGRRRKDEDFNGARHHHSLSPLGKASNRNDFQSQTKHFKDRTMSYKQVQQGDGMDEDREPYYQQQPPPWDPQQYVCGGHEILDCGPALPRQMTPNPPMAPDEDFEGLPLWCHPEMCGLQACPPPVHIMPTPIATGLPYVSALRPLSAVCGCCNLSDDVVTLSPPFLNSPPTGGCKTPPLNGGLPPSSGASGLTQSASPAPILPMVFPQGMPNRNLPFSPLSCQSGLYPSSTGPLTPMLPLSTYDSGLSLQMQNQLLEYQSQLMSNPLLPCGGLIPAGTLVVDPATMNVPTSNYGGVQPCTTSGEEVLDEFKQKPSVSQTNASGANSTVNFLPSLIPNLSTPPSAVPTTGTLNFRLPVSPTTASILNTPPGLGNLATTTTVAAPLAATSLLNSLSTAASS</sequence>
<dbReference type="InterPro" id="IPR012677">
    <property type="entry name" value="Nucleotide-bd_a/b_plait_sf"/>
</dbReference>
<keyword evidence="3" id="KW-0677">Repeat</keyword>
<dbReference type="CDD" id="cd12251">
    <property type="entry name" value="RRM3_hnRNPR_like"/>
    <property type="match status" value="1"/>
</dbReference>
<evidence type="ECO:0000256" key="4">
    <source>
        <dbReference type="ARBA" id="ARBA00022884"/>
    </source>
</evidence>
<reference evidence="8 9" key="1">
    <citation type="submission" date="2018-10" db="EMBL/GenBank/DDBJ databases">
        <authorList>
            <consortium name="Pathogen Informatics"/>
        </authorList>
    </citation>
    <scope>NUCLEOTIDE SEQUENCE [LARGE SCALE GENOMIC DNA]</scope>
</reference>
<accession>A0A0R3U6A5</accession>
<dbReference type="Proteomes" id="UP000267029">
    <property type="component" value="Unassembled WGS sequence"/>
</dbReference>
<dbReference type="OrthoDB" id="3800936at2759"/>
<dbReference type="GO" id="GO:0003723">
    <property type="term" value="F:RNA binding"/>
    <property type="evidence" value="ECO:0007669"/>
    <property type="project" value="UniProtKB-UniRule"/>
</dbReference>
<proteinExistence type="predicted"/>
<dbReference type="SMART" id="SM00360">
    <property type="entry name" value="RRM"/>
    <property type="match status" value="3"/>
</dbReference>
<dbReference type="FunFam" id="3.30.70.330:FF:000026">
    <property type="entry name" value="APOBEC1 complementation factor isoform X1"/>
    <property type="match status" value="1"/>
</dbReference>
<evidence type="ECO:0000256" key="3">
    <source>
        <dbReference type="ARBA" id="ARBA00022737"/>
    </source>
</evidence>
<feature type="compositionally biased region" description="Low complexity" evidence="6">
    <location>
        <begin position="407"/>
        <end position="426"/>
    </location>
</feature>
<dbReference type="InterPro" id="IPR006535">
    <property type="entry name" value="HnRNP_R/Q_splicing_fac"/>
</dbReference>
<feature type="region of interest" description="Disordered" evidence="6">
    <location>
        <begin position="575"/>
        <end position="662"/>
    </location>
</feature>
<dbReference type="SUPFAM" id="SSF54928">
    <property type="entry name" value="RNA-binding domain, RBD"/>
    <property type="match status" value="2"/>
</dbReference>
<keyword evidence="2" id="KW-0963">Cytoplasm</keyword>
<dbReference type="AlphaFoldDB" id="A0A0R3U6A5"/>
<keyword evidence="9" id="KW-1185">Reference proteome</keyword>
<organism evidence="8 9">
    <name type="scientific">Mesocestoides corti</name>
    <name type="common">Flatworm</name>
    <dbReference type="NCBI Taxonomy" id="53468"/>
    <lineage>
        <taxon>Eukaryota</taxon>
        <taxon>Metazoa</taxon>
        <taxon>Spiralia</taxon>
        <taxon>Lophotrochozoa</taxon>
        <taxon>Platyhelminthes</taxon>
        <taxon>Cestoda</taxon>
        <taxon>Eucestoda</taxon>
        <taxon>Cyclophyllidea</taxon>
        <taxon>Mesocestoididae</taxon>
        <taxon>Mesocestoides</taxon>
    </lineage>
</organism>
<feature type="domain" description="RRM" evidence="7">
    <location>
        <begin position="275"/>
        <end position="350"/>
    </location>
</feature>
<dbReference type="Gene3D" id="3.30.70.330">
    <property type="match status" value="3"/>
</dbReference>
<feature type="region of interest" description="Disordered" evidence="6">
    <location>
        <begin position="406"/>
        <end position="429"/>
    </location>
</feature>
<dbReference type="InterPro" id="IPR035979">
    <property type="entry name" value="RBD_domain_sf"/>
</dbReference>
<keyword evidence="4 5" id="KW-0694">RNA-binding</keyword>
<dbReference type="CDD" id="cd12249">
    <property type="entry name" value="RRM1_hnRNPR_like"/>
    <property type="match status" value="1"/>
</dbReference>
<feature type="compositionally biased region" description="Polar residues" evidence="6">
    <location>
        <begin position="624"/>
        <end position="633"/>
    </location>
</feature>
<dbReference type="NCBIfam" id="TIGR01648">
    <property type="entry name" value="hnRNP-R-Q"/>
    <property type="match status" value="1"/>
</dbReference>
<comment type="subcellular location">
    <subcellularLocation>
        <location evidence="1">Cytoplasm</location>
    </subcellularLocation>
</comment>
<evidence type="ECO:0000259" key="7">
    <source>
        <dbReference type="PROSITE" id="PS50102"/>
    </source>
</evidence>
<protein>
    <recommendedName>
        <fullName evidence="7">RRM domain-containing protein</fullName>
    </recommendedName>
</protein>
<dbReference type="PROSITE" id="PS50102">
    <property type="entry name" value="RRM"/>
    <property type="match status" value="3"/>
</dbReference>
<dbReference type="EMBL" id="UXSR01000361">
    <property type="protein sequence ID" value="VDD76292.1"/>
    <property type="molecule type" value="Genomic_DNA"/>
</dbReference>
<evidence type="ECO:0000313" key="9">
    <source>
        <dbReference type="Proteomes" id="UP000267029"/>
    </source>
</evidence>
<evidence type="ECO:0000256" key="2">
    <source>
        <dbReference type="ARBA" id="ARBA00022490"/>
    </source>
</evidence>
<feature type="domain" description="RRM" evidence="7">
    <location>
        <begin position="180"/>
        <end position="262"/>
    </location>
</feature>
<dbReference type="InterPro" id="IPR000504">
    <property type="entry name" value="RRM_dom"/>
</dbReference>
<evidence type="ECO:0000256" key="1">
    <source>
        <dbReference type="ARBA" id="ARBA00004496"/>
    </source>
</evidence>
<dbReference type="GO" id="GO:0005737">
    <property type="term" value="C:cytoplasm"/>
    <property type="evidence" value="ECO:0007669"/>
    <property type="project" value="UniProtKB-SubCell"/>
</dbReference>
<name>A0A0R3U6A5_MESCO</name>
<dbReference type="STRING" id="53468.A0A0R3U6A5"/>
<feature type="domain" description="RRM" evidence="7">
    <location>
        <begin position="100"/>
        <end position="178"/>
    </location>
</feature>
<feature type="compositionally biased region" description="Polar residues" evidence="6">
    <location>
        <begin position="581"/>
        <end position="592"/>
    </location>
</feature>
<dbReference type="CDD" id="cd12250">
    <property type="entry name" value="RRM2_hnRNPR_like"/>
    <property type="match status" value="1"/>
</dbReference>
<dbReference type="FunFam" id="3.30.70.330:FF:000022">
    <property type="entry name" value="APOBEC1 complementation factor isoform X1"/>
    <property type="match status" value="1"/>
</dbReference>